<name>A0A4Z0A0G1_9AGAM</name>
<evidence type="ECO:0000313" key="1">
    <source>
        <dbReference type="EMBL" id="TFY79920.1"/>
    </source>
</evidence>
<sequence length="282" mass="31726">MLVVGSPIESTLGERLATVTLPDPTEDVYRLLKALYFRLYATERPQNMEVLASLLRMATKYMVDNLRKEVIARLEILFPDTLEKYNSQDRKAVTPPDFDPIIAVELSLACDVPAILPTALYLSILRENAHSLSIGLSKAVQMGIFPPLQAHYRCLSFKDEFRTFTESAITSAYNEPPWACRYKDDRFACSTNKCYGIPVHSKRALELRLSGLHHDMFLDSTFLSLEKEGYAHLCPSCLEKIKAYQSAIRSKVWETGLPSACGWRTWGDVKSGRPPTIKGATA</sequence>
<evidence type="ECO:0008006" key="3">
    <source>
        <dbReference type="Google" id="ProtNLM"/>
    </source>
</evidence>
<gene>
    <name evidence="1" type="ORF">EWM64_g4091</name>
</gene>
<organism evidence="1 2">
    <name type="scientific">Hericium alpestre</name>
    <dbReference type="NCBI Taxonomy" id="135208"/>
    <lineage>
        <taxon>Eukaryota</taxon>
        <taxon>Fungi</taxon>
        <taxon>Dikarya</taxon>
        <taxon>Basidiomycota</taxon>
        <taxon>Agaricomycotina</taxon>
        <taxon>Agaricomycetes</taxon>
        <taxon>Russulales</taxon>
        <taxon>Hericiaceae</taxon>
        <taxon>Hericium</taxon>
    </lineage>
</organism>
<protein>
    <recommendedName>
        <fullName evidence="3">BTB domain-containing protein</fullName>
    </recommendedName>
</protein>
<proteinExistence type="predicted"/>
<dbReference type="AlphaFoldDB" id="A0A4Z0A0G1"/>
<evidence type="ECO:0000313" key="2">
    <source>
        <dbReference type="Proteomes" id="UP000298061"/>
    </source>
</evidence>
<dbReference type="EMBL" id="SFCI01000418">
    <property type="protein sequence ID" value="TFY79920.1"/>
    <property type="molecule type" value="Genomic_DNA"/>
</dbReference>
<keyword evidence="2" id="KW-1185">Reference proteome</keyword>
<dbReference type="Proteomes" id="UP000298061">
    <property type="component" value="Unassembled WGS sequence"/>
</dbReference>
<comment type="caution">
    <text evidence="1">The sequence shown here is derived from an EMBL/GenBank/DDBJ whole genome shotgun (WGS) entry which is preliminary data.</text>
</comment>
<reference evidence="1 2" key="1">
    <citation type="submission" date="2019-02" db="EMBL/GenBank/DDBJ databases">
        <title>Genome sequencing of the rare red list fungi Hericium alpestre (H. flagellum).</title>
        <authorList>
            <person name="Buettner E."/>
            <person name="Kellner H."/>
        </authorList>
    </citation>
    <scope>NUCLEOTIDE SEQUENCE [LARGE SCALE GENOMIC DNA]</scope>
    <source>
        <strain evidence="1 2">DSM 108284</strain>
    </source>
</reference>
<dbReference type="STRING" id="135208.A0A4Z0A0G1"/>
<dbReference type="OrthoDB" id="3218112at2759"/>
<accession>A0A4Z0A0G1</accession>